<dbReference type="InterPro" id="IPR013320">
    <property type="entry name" value="ConA-like_dom_sf"/>
</dbReference>
<comment type="caution">
    <text evidence="4">The sequence shown here is derived from an EMBL/GenBank/DDBJ whole genome shotgun (WGS) entry which is preliminary data.</text>
</comment>
<evidence type="ECO:0000313" key="4">
    <source>
        <dbReference type="EMBL" id="KAA4088352.1"/>
    </source>
</evidence>
<sequence>MKRLLFLTTAFATCLFTVNAIINDTPQKKPLIKHDSAITEKGKQVVTPHTDPQLFEVVEQYTDDFNGTEIDKSKWNTPCRPFATVSFSPDNVKQEDGNLNITIKHHEHDFSKAFPHYYFQSGMLNSKGKVTYGYFEARIKGAHVFRGTCPAFWLYSLPGDGKKIKPQKENTVVYNEIDIIELQQVPKDFHIMSCNYHIMVLKPDGTNPDGSEKFTNKFLHPQSMWGHNETVVDWDSRDDYHLYACENRPDSIIWYIDNKRVASVPNYYWHLGMYITLSMEPRTPFEKWNNGKRYPVPTTKEQADAAGFPSTMKVDYIRTWRRKDYSQFKSSKREYNPNDF</sequence>
<dbReference type="GO" id="GO:0004553">
    <property type="term" value="F:hydrolase activity, hydrolyzing O-glycosyl compounds"/>
    <property type="evidence" value="ECO:0007669"/>
    <property type="project" value="InterPro"/>
</dbReference>
<comment type="similarity">
    <text evidence="1">Belongs to the glycosyl hydrolase 16 family.</text>
</comment>
<evidence type="ECO:0000256" key="2">
    <source>
        <dbReference type="SAM" id="SignalP"/>
    </source>
</evidence>
<dbReference type="PANTHER" id="PTHR10963">
    <property type="entry name" value="GLYCOSYL HYDROLASE-RELATED"/>
    <property type="match status" value="1"/>
</dbReference>
<dbReference type="Gene3D" id="2.60.120.200">
    <property type="match status" value="1"/>
</dbReference>
<gene>
    <name evidence="4" type="ORF">F3D66_30915</name>
</gene>
<keyword evidence="2" id="KW-0732">Signal</keyword>
<feature type="signal peptide" evidence="2">
    <location>
        <begin position="1"/>
        <end position="20"/>
    </location>
</feature>
<dbReference type="Proteomes" id="UP000473905">
    <property type="component" value="Unassembled WGS sequence"/>
</dbReference>
<dbReference type="PANTHER" id="PTHR10963:SF55">
    <property type="entry name" value="GLYCOSIDE HYDROLASE FAMILY 16 PROTEIN"/>
    <property type="match status" value="1"/>
</dbReference>
<dbReference type="EMBL" id="VWKB01000086">
    <property type="protein sequence ID" value="KAA4088352.1"/>
    <property type="molecule type" value="Genomic_DNA"/>
</dbReference>
<evidence type="ECO:0000256" key="1">
    <source>
        <dbReference type="ARBA" id="ARBA00006865"/>
    </source>
</evidence>
<evidence type="ECO:0000313" key="5">
    <source>
        <dbReference type="Proteomes" id="UP000473905"/>
    </source>
</evidence>
<feature type="domain" description="GH16" evidence="3">
    <location>
        <begin position="40"/>
        <end position="325"/>
    </location>
</feature>
<dbReference type="Pfam" id="PF00722">
    <property type="entry name" value="Glyco_hydro_16"/>
    <property type="match status" value="1"/>
</dbReference>
<keyword evidence="5" id="KW-1185">Reference proteome</keyword>
<dbReference type="AlphaFoldDB" id="A0A5M5DN84"/>
<evidence type="ECO:0000259" key="3">
    <source>
        <dbReference type="PROSITE" id="PS51762"/>
    </source>
</evidence>
<dbReference type="SUPFAM" id="SSF49899">
    <property type="entry name" value="Concanavalin A-like lectins/glucanases"/>
    <property type="match status" value="1"/>
</dbReference>
<dbReference type="InterPro" id="IPR000757">
    <property type="entry name" value="Beta-glucanase-like"/>
</dbReference>
<reference evidence="4 5" key="1">
    <citation type="journal article" date="2019" name="Nat. Med.">
        <title>A library of human gut bacterial isolates paired with longitudinal multiomics data enables mechanistic microbiome research.</title>
        <authorList>
            <person name="Poyet M."/>
            <person name="Groussin M."/>
            <person name="Gibbons S.M."/>
            <person name="Avila-Pacheco J."/>
            <person name="Jiang X."/>
            <person name="Kearney S.M."/>
            <person name="Perrotta A.R."/>
            <person name="Berdy B."/>
            <person name="Zhao S."/>
            <person name="Lieberman T.D."/>
            <person name="Swanson P.K."/>
            <person name="Smith M."/>
            <person name="Roesemann S."/>
            <person name="Alexander J.E."/>
            <person name="Rich S.A."/>
            <person name="Livny J."/>
            <person name="Vlamakis H."/>
            <person name="Clish C."/>
            <person name="Bullock K."/>
            <person name="Deik A."/>
            <person name="Scott J."/>
            <person name="Pierce K.A."/>
            <person name="Xavier R.J."/>
            <person name="Alm E.J."/>
        </authorList>
    </citation>
    <scope>NUCLEOTIDE SEQUENCE [LARGE SCALE GENOMIC DNA]</scope>
    <source>
        <strain evidence="4 5">BIOML-A134</strain>
    </source>
</reference>
<dbReference type="RefSeq" id="WP_004320131.1">
    <property type="nucleotide sequence ID" value="NZ_DAWEDY010000081.1"/>
</dbReference>
<dbReference type="PROSITE" id="PS51762">
    <property type="entry name" value="GH16_2"/>
    <property type="match status" value="1"/>
</dbReference>
<feature type="chain" id="PRO_5030132821" evidence="2">
    <location>
        <begin position="21"/>
        <end position="340"/>
    </location>
</feature>
<keyword evidence="4" id="KW-0378">Hydrolase</keyword>
<protein>
    <submittedName>
        <fullName evidence="4">Family 16 glycosylhydrolase</fullName>
    </submittedName>
</protein>
<dbReference type="InterPro" id="IPR050546">
    <property type="entry name" value="Glycosyl_Hydrlase_16"/>
</dbReference>
<accession>A0A5M5DN84</accession>
<proteinExistence type="inferred from homology"/>
<name>A0A5M5DN84_BACOV</name>
<organism evidence="4 5">
    <name type="scientific">Bacteroides ovatus</name>
    <dbReference type="NCBI Taxonomy" id="28116"/>
    <lineage>
        <taxon>Bacteria</taxon>
        <taxon>Pseudomonadati</taxon>
        <taxon>Bacteroidota</taxon>
        <taxon>Bacteroidia</taxon>
        <taxon>Bacteroidales</taxon>
        <taxon>Bacteroidaceae</taxon>
        <taxon>Bacteroides</taxon>
    </lineage>
</organism>
<dbReference type="GO" id="GO:0005975">
    <property type="term" value="P:carbohydrate metabolic process"/>
    <property type="evidence" value="ECO:0007669"/>
    <property type="project" value="InterPro"/>
</dbReference>